<reference evidence="3 4" key="1">
    <citation type="submission" date="2021-06" db="EMBL/GenBank/DDBJ databases">
        <title>New haloarchaea isolates fom saline soil.</title>
        <authorList>
            <person name="Duran-Viseras A."/>
            <person name="Sanchez-Porro C.S."/>
            <person name="Ventosa A."/>
        </authorList>
    </citation>
    <scope>NUCLEOTIDE SEQUENCE [LARGE SCALE GENOMIC DNA]</scope>
    <source>
        <strain evidence="3 4">JCM 183640</strain>
    </source>
</reference>
<keyword evidence="4" id="KW-1185">Reference proteome</keyword>
<feature type="transmembrane region" description="Helical" evidence="1">
    <location>
        <begin position="12"/>
        <end position="31"/>
    </location>
</feature>
<keyword evidence="1" id="KW-0472">Membrane</keyword>
<comment type="caution">
    <text evidence="3">The sequence shown here is derived from an EMBL/GenBank/DDBJ whole genome shotgun (WGS) entry which is preliminary data.</text>
</comment>
<feature type="domain" description="DUF8107" evidence="2">
    <location>
        <begin position="3"/>
        <end position="59"/>
    </location>
</feature>
<name>A0A8J7Y3T3_9EURY</name>
<keyword evidence="1" id="KW-1133">Transmembrane helix</keyword>
<dbReference type="RefSeq" id="WP_162316812.1">
    <property type="nucleotide sequence ID" value="NZ_JAHQXF010000001.1"/>
</dbReference>
<evidence type="ECO:0000256" key="1">
    <source>
        <dbReference type="SAM" id="Phobius"/>
    </source>
</evidence>
<dbReference type="EMBL" id="JAHQXF010000001">
    <property type="protein sequence ID" value="MBV0923702.1"/>
    <property type="molecule type" value="Genomic_DNA"/>
</dbReference>
<keyword evidence="1" id="KW-0812">Transmembrane</keyword>
<accession>A0A8J7Y3T3</accession>
<evidence type="ECO:0000313" key="4">
    <source>
        <dbReference type="Proteomes" id="UP000766550"/>
    </source>
</evidence>
<dbReference type="Pfam" id="PF26409">
    <property type="entry name" value="DUF8107"/>
    <property type="match status" value="1"/>
</dbReference>
<dbReference type="InterPro" id="IPR058420">
    <property type="entry name" value="DUF8107"/>
</dbReference>
<dbReference type="Proteomes" id="UP000766550">
    <property type="component" value="Unassembled WGS sequence"/>
</dbReference>
<evidence type="ECO:0000259" key="2">
    <source>
        <dbReference type="Pfam" id="PF26409"/>
    </source>
</evidence>
<protein>
    <recommendedName>
        <fullName evidence="2">DUF8107 domain-containing protein</fullName>
    </recommendedName>
</protein>
<feature type="transmembrane region" description="Helical" evidence="1">
    <location>
        <begin position="43"/>
        <end position="60"/>
    </location>
</feature>
<organism evidence="3 4">
    <name type="scientific">Haloarcula limicola</name>
    <dbReference type="NCBI Taxonomy" id="1429915"/>
    <lineage>
        <taxon>Archaea</taxon>
        <taxon>Methanobacteriati</taxon>
        <taxon>Methanobacteriota</taxon>
        <taxon>Stenosarchaea group</taxon>
        <taxon>Halobacteria</taxon>
        <taxon>Halobacteriales</taxon>
        <taxon>Haloarculaceae</taxon>
        <taxon>Haloarcula</taxon>
    </lineage>
</organism>
<proteinExistence type="predicted"/>
<dbReference type="AlphaFoldDB" id="A0A8J7Y3T3"/>
<sequence>MAADGDGDIRVLLVLDLLLSLAFSTVLVWGLSFFELAAFTPRTVLLTAVFLAVLTYLLVLR</sequence>
<evidence type="ECO:0000313" key="3">
    <source>
        <dbReference type="EMBL" id="MBV0923702.1"/>
    </source>
</evidence>
<gene>
    <name evidence="3" type="ORF">KTS45_05755</name>
</gene>